<feature type="region of interest" description="Disordered" evidence="7">
    <location>
        <begin position="100"/>
        <end position="129"/>
    </location>
</feature>
<dbReference type="SUPFAM" id="SSF63848">
    <property type="entry name" value="Cell-division inhibitor MinC, C-terminal domain"/>
    <property type="match status" value="1"/>
</dbReference>
<dbReference type="EMBL" id="BSYJ01000003">
    <property type="protein sequence ID" value="GMG87270.1"/>
    <property type="molecule type" value="Genomic_DNA"/>
</dbReference>
<comment type="similarity">
    <text evidence="1 6">Belongs to the MinC family.</text>
</comment>
<dbReference type="Pfam" id="PF03775">
    <property type="entry name" value="MinC_C"/>
    <property type="match status" value="1"/>
</dbReference>
<evidence type="ECO:0000313" key="11">
    <source>
        <dbReference type="Proteomes" id="UP001224392"/>
    </source>
</evidence>
<sequence length="231" mass="24609">MGTPFKFKGSLVPLTILELQEFEPHTLATELQKSTAKNAAFLAQAPVVVSLEHASDVDGIDLEGLLNACREHGIRPIGVKAPDALASAISDAQLAHVHLGKHRPAGEHDSGAKKTEEAPESQQGSTMVVDKPVRSGQQIYARDADLIVTASVSPGAEIIADGNIHVYGRLAGRAIAGASGNQDARIFCRALLAELISIAGCYKLSDDFPKRFWGNSIQVSLEDDALRIQKL</sequence>
<evidence type="ECO:0000256" key="3">
    <source>
        <dbReference type="ARBA" id="ARBA00023210"/>
    </source>
</evidence>
<feature type="domain" description="Septum formation inhibitor MinC C-terminal" evidence="8">
    <location>
        <begin position="128"/>
        <end position="228"/>
    </location>
</feature>
<dbReference type="PANTHER" id="PTHR34108:SF1">
    <property type="entry name" value="SEPTUM SITE-DETERMINING PROTEIN MINC"/>
    <property type="match status" value="1"/>
</dbReference>
<comment type="subunit">
    <text evidence="6">Interacts with MinD and FtsZ.</text>
</comment>
<dbReference type="RefSeq" id="WP_285763904.1">
    <property type="nucleotide sequence ID" value="NZ_BSYJ01000003.1"/>
</dbReference>
<reference evidence="10 11" key="1">
    <citation type="submission" date="2023-04" db="EMBL/GenBank/DDBJ databases">
        <title>Marinobulbifer ophiurae gen. nov., sp. Nov., isolate from tissue of brittle star Ophioplocus japonicus.</title>
        <authorList>
            <person name="Kawano K."/>
            <person name="Sawayama S."/>
            <person name="Nakagawa S."/>
        </authorList>
    </citation>
    <scope>NUCLEOTIDE SEQUENCE [LARGE SCALE GENOMIC DNA]</scope>
    <source>
        <strain evidence="10 11">NKW57</strain>
    </source>
</reference>
<dbReference type="Pfam" id="PF05209">
    <property type="entry name" value="MinC_N"/>
    <property type="match status" value="1"/>
</dbReference>
<comment type="caution">
    <text evidence="10">The sequence shown here is derived from an EMBL/GenBank/DDBJ whole genome shotgun (WGS) entry which is preliminary data.</text>
</comment>
<evidence type="ECO:0000256" key="1">
    <source>
        <dbReference type="ARBA" id="ARBA00006291"/>
    </source>
</evidence>
<dbReference type="PANTHER" id="PTHR34108">
    <property type="entry name" value="SEPTUM SITE-DETERMINING PROTEIN MINC"/>
    <property type="match status" value="1"/>
</dbReference>
<dbReference type="Gene3D" id="2.160.20.70">
    <property type="match status" value="1"/>
</dbReference>
<keyword evidence="2 6" id="KW-0132">Cell division</keyword>
<dbReference type="InterPro" id="IPR036145">
    <property type="entry name" value="MinC_C_sf"/>
</dbReference>
<name>A0ABQ6LYW8_9GAMM</name>
<dbReference type="InterPro" id="IPR007874">
    <property type="entry name" value="MinC_N"/>
</dbReference>
<dbReference type="NCBIfam" id="TIGR01222">
    <property type="entry name" value="minC"/>
    <property type="match status" value="1"/>
</dbReference>
<protein>
    <recommendedName>
        <fullName evidence="6">Probable septum site-determining protein MinC</fullName>
    </recommendedName>
</protein>
<keyword evidence="11" id="KW-1185">Reference proteome</keyword>
<evidence type="ECO:0000259" key="8">
    <source>
        <dbReference type="Pfam" id="PF03775"/>
    </source>
</evidence>
<feature type="compositionally biased region" description="Basic and acidic residues" evidence="7">
    <location>
        <begin position="104"/>
        <end position="117"/>
    </location>
</feature>
<dbReference type="InterPro" id="IPR016098">
    <property type="entry name" value="CAP/MinC_C"/>
</dbReference>
<evidence type="ECO:0000256" key="2">
    <source>
        <dbReference type="ARBA" id="ARBA00022618"/>
    </source>
</evidence>
<evidence type="ECO:0000256" key="6">
    <source>
        <dbReference type="HAMAP-Rule" id="MF_00267"/>
    </source>
</evidence>
<dbReference type="Proteomes" id="UP001224392">
    <property type="component" value="Unassembled WGS sequence"/>
</dbReference>
<evidence type="ECO:0000256" key="5">
    <source>
        <dbReference type="ARBA" id="ARBA00025606"/>
    </source>
</evidence>
<evidence type="ECO:0000256" key="7">
    <source>
        <dbReference type="SAM" id="MobiDB-lite"/>
    </source>
</evidence>
<dbReference type="HAMAP" id="MF_00267">
    <property type="entry name" value="MinC"/>
    <property type="match status" value="1"/>
</dbReference>
<gene>
    <name evidence="6 10" type="primary">minC</name>
    <name evidence="10" type="ORF">MNKW57_15910</name>
</gene>
<proteinExistence type="inferred from homology"/>
<dbReference type="Gene3D" id="3.30.70.260">
    <property type="match status" value="1"/>
</dbReference>
<evidence type="ECO:0000313" key="10">
    <source>
        <dbReference type="EMBL" id="GMG87270.1"/>
    </source>
</evidence>
<dbReference type="InterPro" id="IPR005526">
    <property type="entry name" value="Septum_form_inhib_MinC_C"/>
</dbReference>
<comment type="function">
    <text evidence="5 6">Cell division inhibitor that blocks the formation of polar Z ring septums. Rapidly oscillates between the poles of the cell to destabilize FtsZ filaments that have formed before they mature into polar Z rings. Prevents FtsZ polymerization.</text>
</comment>
<organism evidence="10 11">
    <name type="scientific">Biformimicrobium ophioploci</name>
    <dbReference type="NCBI Taxonomy" id="3036711"/>
    <lineage>
        <taxon>Bacteria</taxon>
        <taxon>Pseudomonadati</taxon>
        <taxon>Pseudomonadota</taxon>
        <taxon>Gammaproteobacteria</taxon>
        <taxon>Cellvibrionales</taxon>
        <taxon>Microbulbiferaceae</taxon>
        <taxon>Biformimicrobium</taxon>
    </lineage>
</organism>
<keyword evidence="3 6" id="KW-0717">Septation</keyword>
<accession>A0ABQ6LYW8</accession>
<dbReference type="InterPro" id="IPR013033">
    <property type="entry name" value="MinC"/>
</dbReference>
<keyword evidence="4 6" id="KW-0131">Cell cycle</keyword>
<evidence type="ECO:0000256" key="4">
    <source>
        <dbReference type="ARBA" id="ARBA00023306"/>
    </source>
</evidence>
<feature type="domain" description="Septum formation inhibitor MinC N-terminal" evidence="9">
    <location>
        <begin position="5"/>
        <end position="76"/>
    </location>
</feature>
<evidence type="ECO:0000259" key="9">
    <source>
        <dbReference type="Pfam" id="PF05209"/>
    </source>
</evidence>